<gene>
    <name evidence="2" type="ORF">N7496_008895</name>
</gene>
<dbReference type="EMBL" id="JAPZBS010000007">
    <property type="protein sequence ID" value="KAJ5369135.1"/>
    <property type="molecule type" value="Genomic_DNA"/>
</dbReference>
<evidence type="ECO:0000256" key="1">
    <source>
        <dbReference type="SAM" id="MobiDB-lite"/>
    </source>
</evidence>
<feature type="region of interest" description="Disordered" evidence="1">
    <location>
        <begin position="42"/>
        <end position="62"/>
    </location>
</feature>
<dbReference type="AlphaFoldDB" id="A0A9W9S0K7"/>
<reference evidence="2" key="2">
    <citation type="journal article" date="2023" name="IMA Fungus">
        <title>Comparative genomic study of the Penicillium genus elucidates a diverse pangenome and 15 lateral gene transfer events.</title>
        <authorList>
            <person name="Petersen C."/>
            <person name="Sorensen T."/>
            <person name="Nielsen M.R."/>
            <person name="Sondergaard T.E."/>
            <person name="Sorensen J.L."/>
            <person name="Fitzpatrick D.A."/>
            <person name="Frisvad J.C."/>
            <person name="Nielsen K.L."/>
        </authorList>
    </citation>
    <scope>NUCLEOTIDE SEQUENCE</scope>
    <source>
        <strain evidence="2">IBT 29864</strain>
    </source>
</reference>
<sequence>MDTYCAYANEYKQLRNPSLSGYPYGKTFNNQPELRKHLYNEHTETTDSITTQPRPQADMDYGGVKDIKAGQEMPRCKGLCPHSTAAADKNSLRLLRVHCPRTR</sequence>
<evidence type="ECO:0000313" key="2">
    <source>
        <dbReference type="EMBL" id="KAJ5369135.1"/>
    </source>
</evidence>
<comment type="caution">
    <text evidence="2">The sequence shown here is derived from an EMBL/GenBank/DDBJ whole genome shotgun (WGS) entry which is preliminary data.</text>
</comment>
<reference evidence="2" key="1">
    <citation type="submission" date="2022-11" db="EMBL/GenBank/DDBJ databases">
        <authorList>
            <person name="Petersen C."/>
        </authorList>
    </citation>
    <scope>NUCLEOTIDE SEQUENCE</scope>
    <source>
        <strain evidence="2">IBT 29864</strain>
    </source>
</reference>
<dbReference type="Proteomes" id="UP001147782">
    <property type="component" value="Unassembled WGS sequence"/>
</dbReference>
<keyword evidence="3" id="KW-1185">Reference proteome</keyword>
<organism evidence="2 3">
    <name type="scientific">Penicillium cataractarum</name>
    <dbReference type="NCBI Taxonomy" id="2100454"/>
    <lineage>
        <taxon>Eukaryota</taxon>
        <taxon>Fungi</taxon>
        <taxon>Dikarya</taxon>
        <taxon>Ascomycota</taxon>
        <taxon>Pezizomycotina</taxon>
        <taxon>Eurotiomycetes</taxon>
        <taxon>Eurotiomycetidae</taxon>
        <taxon>Eurotiales</taxon>
        <taxon>Aspergillaceae</taxon>
        <taxon>Penicillium</taxon>
    </lineage>
</organism>
<accession>A0A9W9S0K7</accession>
<dbReference type="RefSeq" id="XP_056553877.1">
    <property type="nucleotide sequence ID" value="XM_056701814.1"/>
</dbReference>
<protein>
    <submittedName>
        <fullName evidence="2">Uncharacterized protein</fullName>
    </submittedName>
</protein>
<dbReference type="GeneID" id="81440993"/>
<evidence type="ECO:0000313" key="3">
    <source>
        <dbReference type="Proteomes" id="UP001147782"/>
    </source>
</evidence>
<name>A0A9W9S0K7_9EURO</name>
<proteinExistence type="predicted"/>